<comment type="subunit">
    <text evidence="3">Homodimer.</text>
</comment>
<evidence type="ECO:0000256" key="5">
    <source>
        <dbReference type="ARBA" id="ARBA00022690"/>
    </source>
</evidence>
<evidence type="ECO:0000256" key="6">
    <source>
        <dbReference type="ARBA" id="ARBA00022900"/>
    </source>
</evidence>
<gene>
    <name evidence="11" type="ORF">ABZ921_00985</name>
</gene>
<proteinExistence type="inferred from homology"/>
<dbReference type="EMBL" id="JBEYXV010000001">
    <property type="protein sequence ID" value="MEU6819172.1"/>
    <property type="molecule type" value="Genomic_DNA"/>
</dbReference>
<evidence type="ECO:0000256" key="4">
    <source>
        <dbReference type="ARBA" id="ARBA00022525"/>
    </source>
</evidence>
<keyword evidence="6 8" id="KW-0722">Serine protease inhibitor</keyword>
<comment type="similarity">
    <text evidence="2 8">Belongs to the protease inhibitor I16 (SSI) family.</text>
</comment>
<dbReference type="InterPro" id="IPR000691">
    <property type="entry name" value="Prot_inh_I16_SSI"/>
</dbReference>
<dbReference type="InterPro" id="IPR036819">
    <property type="entry name" value="Subtilisin_inhibitor-like_sf"/>
</dbReference>
<protein>
    <submittedName>
        <fullName evidence="11">SSI family serine proteinase inhibitor</fullName>
    </submittedName>
</protein>
<evidence type="ECO:0000259" key="10">
    <source>
        <dbReference type="Pfam" id="PF00720"/>
    </source>
</evidence>
<evidence type="ECO:0000313" key="12">
    <source>
        <dbReference type="Proteomes" id="UP001551176"/>
    </source>
</evidence>
<comment type="caution">
    <text evidence="11">The sequence shown here is derived from an EMBL/GenBank/DDBJ whole genome shotgun (WGS) entry which is preliminary data.</text>
</comment>
<evidence type="ECO:0000256" key="8">
    <source>
        <dbReference type="RuleBase" id="RU003471"/>
    </source>
</evidence>
<feature type="domain" description="Subtilisin inhibitor" evidence="10">
    <location>
        <begin position="34"/>
        <end position="116"/>
    </location>
</feature>
<dbReference type="Pfam" id="PF00720">
    <property type="entry name" value="SSI"/>
    <property type="match status" value="1"/>
</dbReference>
<organism evidence="11 12">
    <name type="scientific">Streptomyces atriruber</name>
    <dbReference type="NCBI Taxonomy" id="545121"/>
    <lineage>
        <taxon>Bacteria</taxon>
        <taxon>Bacillati</taxon>
        <taxon>Actinomycetota</taxon>
        <taxon>Actinomycetes</taxon>
        <taxon>Kitasatosporales</taxon>
        <taxon>Streptomycetaceae</taxon>
        <taxon>Streptomyces</taxon>
    </lineage>
</organism>
<accession>A0ABV3BES7</accession>
<evidence type="ECO:0000256" key="7">
    <source>
        <dbReference type="ARBA" id="ARBA00023157"/>
    </source>
</evidence>
<feature type="chain" id="PRO_5046161247" evidence="9">
    <location>
        <begin position="23"/>
        <end position="130"/>
    </location>
</feature>
<comment type="subcellular location">
    <subcellularLocation>
        <location evidence="1">Secreted</location>
    </subcellularLocation>
</comment>
<evidence type="ECO:0000256" key="9">
    <source>
        <dbReference type="SAM" id="SignalP"/>
    </source>
</evidence>
<keyword evidence="4" id="KW-0964">Secreted</keyword>
<sequence length="130" mass="13635">MRSLFLAAAALIALGGSTSAHAAADAVPTPKRGLFLTVSGAENTWIRGVLLHCTPEPSGPHPQAAKACEAIVQAGGDFDALPDDPHACTKEFDPVTATVTGSYEGRAIDWRKTYPNACAMDADTGYVFRF</sequence>
<reference evidence="11 12" key="1">
    <citation type="submission" date="2024-06" db="EMBL/GenBank/DDBJ databases">
        <title>The Natural Products Discovery Center: Release of the First 8490 Sequenced Strains for Exploring Actinobacteria Biosynthetic Diversity.</title>
        <authorList>
            <person name="Kalkreuter E."/>
            <person name="Kautsar S.A."/>
            <person name="Yang D."/>
            <person name="Bader C.D."/>
            <person name="Teijaro C.N."/>
            <person name="Fluegel L."/>
            <person name="Davis C.M."/>
            <person name="Simpson J.R."/>
            <person name="Lauterbach L."/>
            <person name="Steele A.D."/>
            <person name="Gui C."/>
            <person name="Meng S."/>
            <person name="Li G."/>
            <person name="Viehrig K."/>
            <person name="Ye F."/>
            <person name="Su P."/>
            <person name="Kiefer A.F."/>
            <person name="Nichols A."/>
            <person name="Cepeda A.J."/>
            <person name="Yan W."/>
            <person name="Fan B."/>
            <person name="Jiang Y."/>
            <person name="Adhikari A."/>
            <person name="Zheng C.-J."/>
            <person name="Schuster L."/>
            <person name="Cowan T.M."/>
            <person name="Smanski M.J."/>
            <person name="Chevrette M.G."/>
            <person name="De Carvalho L.P.S."/>
            <person name="Shen B."/>
        </authorList>
    </citation>
    <scope>NUCLEOTIDE SEQUENCE [LARGE SCALE GENOMIC DNA]</scope>
    <source>
        <strain evidence="11 12">NPDC046838</strain>
    </source>
</reference>
<keyword evidence="9" id="KW-0732">Signal</keyword>
<dbReference type="SUPFAM" id="SSF55399">
    <property type="entry name" value="Subtilisin inhibitor"/>
    <property type="match status" value="1"/>
</dbReference>
<evidence type="ECO:0000256" key="2">
    <source>
        <dbReference type="ARBA" id="ARBA00010472"/>
    </source>
</evidence>
<evidence type="ECO:0000256" key="1">
    <source>
        <dbReference type="ARBA" id="ARBA00004613"/>
    </source>
</evidence>
<keyword evidence="7" id="KW-1015">Disulfide bond</keyword>
<dbReference type="Gene3D" id="3.30.350.10">
    <property type="entry name" value="Subtilisin inhibitor-like"/>
    <property type="match status" value="1"/>
</dbReference>
<keyword evidence="5 8" id="KW-0646">Protease inhibitor</keyword>
<dbReference type="PRINTS" id="PR00294">
    <property type="entry name" value="SSBTLNINHBTR"/>
</dbReference>
<evidence type="ECO:0000313" key="11">
    <source>
        <dbReference type="EMBL" id="MEU6819172.1"/>
    </source>
</evidence>
<evidence type="ECO:0000256" key="3">
    <source>
        <dbReference type="ARBA" id="ARBA00011738"/>
    </source>
</evidence>
<dbReference type="RefSeq" id="WP_359343126.1">
    <property type="nucleotide sequence ID" value="NZ_JBEYXV010000001.1"/>
</dbReference>
<dbReference type="Proteomes" id="UP001551176">
    <property type="component" value="Unassembled WGS sequence"/>
</dbReference>
<keyword evidence="12" id="KW-1185">Reference proteome</keyword>
<name>A0ABV3BES7_9ACTN</name>
<feature type="signal peptide" evidence="9">
    <location>
        <begin position="1"/>
        <end position="22"/>
    </location>
</feature>
<dbReference type="InterPro" id="IPR023549">
    <property type="entry name" value="Subtilisin_inhibitor"/>
</dbReference>